<dbReference type="GeneID" id="70245503"/>
<sequence>MMNYILYNHANSCAYLCISMLVLHNLMYVSFLYPIAPVLTLISNLDSYTSDDRQKIRIAAIEPK</sequence>
<reference evidence="2" key="1">
    <citation type="submission" date="2021-12" db="EMBL/GenBank/DDBJ databases">
        <title>Convergent genome expansion in fungi linked to evolution of root-endophyte symbiosis.</title>
        <authorList>
            <consortium name="DOE Joint Genome Institute"/>
            <person name="Ke Y.-H."/>
            <person name="Bonito G."/>
            <person name="Liao H.-L."/>
            <person name="Looney B."/>
            <person name="Rojas-Flechas A."/>
            <person name="Nash J."/>
            <person name="Hameed K."/>
            <person name="Schadt C."/>
            <person name="Martin F."/>
            <person name="Crous P.W."/>
            <person name="Miettinen O."/>
            <person name="Magnuson J.K."/>
            <person name="Labbe J."/>
            <person name="Jacobson D."/>
            <person name="Doktycz M.J."/>
            <person name="Veneault-Fourrey C."/>
            <person name="Kuo A."/>
            <person name="Mondo S."/>
            <person name="Calhoun S."/>
            <person name="Riley R."/>
            <person name="Ohm R."/>
            <person name="LaButti K."/>
            <person name="Andreopoulos B."/>
            <person name="Pangilinan J."/>
            <person name="Nolan M."/>
            <person name="Tritt A."/>
            <person name="Clum A."/>
            <person name="Lipzen A."/>
            <person name="Daum C."/>
            <person name="Barry K."/>
            <person name="Grigoriev I.V."/>
            <person name="Vilgalys R."/>
        </authorList>
    </citation>
    <scope>NUCLEOTIDE SEQUENCE</scope>
    <source>
        <strain evidence="2">PMI_201</strain>
    </source>
</reference>
<dbReference type="Proteomes" id="UP001201262">
    <property type="component" value="Unassembled WGS sequence"/>
</dbReference>
<protein>
    <submittedName>
        <fullName evidence="2">Uncharacterized protein</fullName>
    </submittedName>
</protein>
<evidence type="ECO:0000256" key="1">
    <source>
        <dbReference type="SAM" id="Phobius"/>
    </source>
</evidence>
<name>A0AAD4Q575_9EURO</name>
<feature type="transmembrane region" description="Helical" evidence="1">
    <location>
        <begin position="12"/>
        <end position="36"/>
    </location>
</feature>
<evidence type="ECO:0000313" key="2">
    <source>
        <dbReference type="EMBL" id="KAH8703879.1"/>
    </source>
</evidence>
<keyword evidence="1" id="KW-1133">Transmembrane helix</keyword>
<dbReference type="EMBL" id="JAJTJA010000002">
    <property type="protein sequence ID" value="KAH8703879.1"/>
    <property type="molecule type" value="Genomic_DNA"/>
</dbReference>
<dbReference type="AlphaFoldDB" id="A0AAD4Q575"/>
<accession>A0AAD4Q575</accession>
<keyword evidence="1" id="KW-0472">Membrane</keyword>
<dbReference type="RefSeq" id="XP_046076897.1">
    <property type="nucleotide sequence ID" value="XM_046215216.1"/>
</dbReference>
<evidence type="ECO:0000313" key="3">
    <source>
        <dbReference type="Proteomes" id="UP001201262"/>
    </source>
</evidence>
<comment type="caution">
    <text evidence="2">The sequence shown here is derived from an EMBL/GenBank/DDBJ whole genome shotgun (WGS) entry which is preliminary data.</text>
</comment>
<organism evidence="2 3">
    <name type="scientific">Talaromyces proteolyticus</name>
    <dbReference type="NCBI Taxonomy" id="1131652"/>
    <lineage>
        <taxon>Eukaryota</taxon>
        <taxon>Fungi</taxon>
        <taxon>Dikarya</taxon>
        <taxon>Ascomycota</taxon>
        <taxon>Pezizomycotina</taxon>
        <taxon>Eurotiomycetes</taxon>
        <taxon>Eurotiomycetidae</taxon>
        <taxon>Eurotiales</taxon>
        <taxon>Trichocomaceae</taxon>
        <taxon>Talaromyces</taxon>
        <taxon>Talaromyces sect. Bacilispori</taxon>
    </lineage>
</organism>
<proteinExistence type="predicted"/>
<gene>
    <name evidence="2" type="ORF">BGW36DRAFT_370171</name>
</gene>
<keyword evidence="1" id="KW-0812">Transmembrane</keyword>
<keyword evidence="3" id="KW-1185">Reference proteome</keyword>